<keyword evidence="13" id="KW-1185">Reference proteome</keyword>
<dbReference type="Gene3D" id="3.20.20.80">
    <property type="entry name" value="Glycosidases"/>
    <property type="match status" value="3"/>
</dbReference>
<dbReference type="OrthoDB" id="65569at2759"/>
<keyword evidence="4" id="KW-0677">Repeat</keyword>
<keyword evidence="5 10" id="KW-1133">Transmembrane helix</keyword>
<reference evidence="12" key="1">
    <citation type="thesis" date="2021" institute="BYU ScholarsArchive" country="Provo, UT, USA">
        <title>Applications of and Algorithms for Genome Assembly and Genomic Analyses with an Emphasis on Marine Teleosts.</title>
        <authorList>
            <person name="Pickett B.D."/>
        </authorList>
    </citation>
    <scope>NUCLEOTIDE SEQUENCE</scope>
    <source>
        <strain evidence="12">HI-2016</strain>
    </source>
</reference>
<dbReference type="FunFam" id="3.20.20.80:FF:000062">
    <property type="entry name" value="Klotho"/>
    <property type="match status" value="1"/>
</dbReference>
<accession>A0A8T2P1B0</accession>
<dbReference type="EMBL" id="JAFBMS010000014">
    <property type="protein sequence ID" value="KAG9347173.1"/>
    <property type="molecule type" value="Genomic_DNA"/>
</dbReference>
<evidence type="ECO:0000256" key="5">
    <source>
        <dbReference type="ARBA" id="ARBA00022989"/>
    </source>
</evidence>
<evidence type="ECO:0000256" key="11">
    <source>
        <dbReference type="SAM" id="SignalP"/>
    </source>
</evidence>
<dbReference type="GO" id="GO:0005975">
    <property type="term" value="P:carbohydrate metabolic process"/>
    <property type="evidence" value="ECO:0007669"/>
    <property type="project" value="InterPro"/>
</dbReference>
<feature type="chain" id="PRO_5035838971" description="Beta-klotho" evidence="11">
    <location>
        <begin position="24"/>
        <end position="1034"/>
    </location>
</feature>
<evidence type="ECO:0000256" key="4">
    <source>
        <dbReference type="ARBA" id="ARBA00022737"/>
    </source>
</evidence>
<evidence type="ECO:0000256" key="3">
    <source>
        <dbReference type="ARBA" id="ARBA00022692"/>
    </source>
</evidence>
<feature type="transmembrane region" description="Helical" evidence="10">
    <location>
        <begin position="983"/>
        <end position="1003"/>
    </location>
</feature>
<keyword evidence="3 10" id="KW-0812">Transmembrane</keyword>
<evidence type="ECO:0000256" key="2">
    <source>
        <dbReference type="ARBA" id="ARBA00022475"/>
    </source>
</evidence>
<sequence length="1034" mass="117333">MACALPITALAWCVLLILYSSTGITCLTGEGRALWQRLQPGPVNESQLFLWDTFPEGFLWGAGSSAFQTEGSWDWDGKGLSIWDHFTHSRSPMATADVSSDGYRLWQEDVSALKYLGVSSYAFSLSWPRLFPNGTTSGGPNEAAVAHYSRLIDRLKQEGIEPVVTLFHWDLPLALQEDFGGWRNESLVDIFNDYAAFCFHTYGARVKYWITMHNPYLVAWHGYRTGLHAPGETHSINATFTVAHNLIRAHAKVWHTYDRHFRPRQNGHVSITLGSHWMQPLGRQASPSNVERCQESMEVVLGWFAEPIHGSGDYPASLKQQNPGMLPEFTEAERQQVRGTADFFALSFGPNNLRLGLALAHFGQQVSLDLRQTLNWLKLEYGNPRILITENGWFSDATVGTHDTVAIYLMKKFINQVLQAIVHDSVWVFGYTAWSLVDGFEWNYGYRERRGLFYVDFQSPDRARVPKTSAKFYKQVIDDHGFPGSEKTQDVRGQFPCDFQWGVADSVLQVRLTPFSPQFTDPHLYRWNFTGDGALSPVSGVRLQTRGAQCSDFLSIQKHVSLLQATGAGYYRFALNWSLILPNGDLSVIDTEVLRYYRCILIELRKRNIQAMVTLYYPTHHPPLLGLPGPLHHAGGWLNRSTVEAFREYSRLCFRELGPWVQQWITINEPNRLSQAYNASDPYKATHHLILAHAAAWHLYQKEFQAQQGALVSFALHADWAEPANPFLDFHAMASQRFLLFELAFFLDPFLVGQERSGVRQGGDYPAEVREYLQEKNALGLSRSSVPLFTEDEAKEVLGALDFIAVNHFTTRLVSHRRTNSSLRPLLDHDCQLLSDPTWPSSPLGQALVPGGLRRVLKWLKERYGEASIFITASGIDDPASRDDLLRQYYLRSYLQETLKAYLTDGVKVKGFYAWKLQDRHRPQFGLFASSHFQSSPKVSVSAYRQLVAHGGFSEENLEASCVPVDARTGCALCDAVLENKPLLFFGVCIFLTFTMFVVAIVFQAKRKKRVLPRAMPSRHRTRRGRVPLRRVDD</sequence>
<dbReference type="PANTHER" id="PTHR10353">
    <property type="entry name" value="GLYCOSYL HYDROLASE"/>
    <property type="match status" value="1"/>
</dbReference>
<dbReference type="Proteomes" id="UP000824540">
    <property type="component" value="Unassembled WGS sequence"/>
</dbReference>
<dbReference type="GO" id="GO:0005886">
    <property type="term" value="C:plasma membrane"/>
    <property type="evidence" value="ECO:0007669"/>
    <property type="project" value="UniProtKB-SubCell"/>
</dbReference>
<comment type="caution">
    <text evidence="12">The sequence shown here is derived from an EMBL/GenBank/DDBJ whole genome shotgun (WGS) entry which is preliminary data.</text>
</comment>
<dbReference type="InterPro" id="IPR017853">
    <property type="entry name" value="GH"/>
</dbReference>
<dbReference type="SUPFAM" id="SSF51445">
    <property type="entry name" value="(Trans)glycosidases"/>
    <property type="match status" value="2"/>
</dbReference>
<feature type="region of interest" description="Disordered" evidence="9">
    <location>
        <begin position="1014"/>
        <end position="1034"/>
    </location>
</feature>
<dbReference type="Pfam" id="PF00232">
    <property type="entry name" value="Glyco_hydro_1"/>
    <property type="match status" value="3"/>
</dbReference>
<proteinExistence type="inferred from homology"/>
<dbReference type="PROSITE" id="PS00653">
    <property type="entry name" value="GLYCOSYL_HYDROL_F1_2"/>
    <property type="match status" value="1"/>
</dbReference>
<gene>
    <name evidence="12" type="ORF">JZ751_006100</name>
</gene>
<evidence type="ECO:0000256" key="10">
    <source>
        <dbReference type="SAM" id="Phobius"/>
    </source>
</evidence>
<comment type="subcellular location">
    <subcellularLocation>
        <location evidence="1">Cell membrane</location>
        <topology evidence="1">Single-pass membrane protein</topology>
    </subcellularLocation>
</comment>
<dbReference type="InterPro" id="IPR033132">
    <property type="entry name" value="GH_1_N_CS"/>
</dbReference>
<comment type="similarity">
    <text evidence="8">Belongs to the glycosyl hydrolase 1 family. Klotho subfamily.</text>
</comment>
<feature type="non-terminal residue" evidence="12">
    <location>
        <position position="1"/>
    </location>
</feature>
<dbReference type="PRINTS" id="PR00131">
    <property type="entry name" value="GLHYDRLASE1"/>
</dbReference>
<evidence type="ECO:0000256" key="1">
    <source>
        <dbReference type="ARBA" id="ARBA00004162"/>
    </source>
</evidence>
<keyword evidence="7" id="KW-0325">Glycoprotein</keyword>
<protein>
    <recommendedName>
        <fullName evidence="14">Beta-klotho</fullName>
    </recommendedName>
</protein>
<keyword evidence="6 10" id="KW-0472">Membrane</keyword>
<feature type="signal peptide" evidence="11">
    <location>
        <begin position="1"/>
        <end position="23"/>
    </location>
</feature>
<evidence type="ECO:0000256" key="6">
    <source>
        <dbReference type="ARBA" id="ARBA00023136"/>
    </source>
</evidence>
<keyword evidence="2" id="KW-1003">Cell membrane</keyword>
<evidence type="ECO:0000313" key="13">
    <source>
        <dbReference type="Proteomes" id="UP000824540"/>
    </source>
</evidence>
<dbReference type="AlphaFoldDB" id="A0A8T2P1B0"/>
<evidence type="ECO:0000256" key="8">
    <source>
        <dbReference type="ARBA" id="ARBA00060858"/>
    </source>
</evidence>
<evidence type="ECO:0008006" key="14">
    <source>
        <dbReference type="Google" id="ProtNLM"/>
    </source>
</evidence>
<dbReference type="FunFam" id="3.20.20.80:FF:000042">
    <property type="entry name" value="Klotho"/>
    <property type="match status" value="1"/>
</dbReference>
<dbReference type="GO" id="GO:0004553">
    <property type="term" value="F:hydrolase activity, hydrolyzing O-glycosyl compounds"/>
    <property type="evidence" value="ECO:0007669"/>
    <property type="project" value="InterPro"/>
</dbReference>
<dbReference type="InterPro" id="IPR001360">
    <property type="entry name" value="Glyco_hydro_1"/>
</dbReference>
<evidence type="ECO:0000313" key="12">
    <source>
        <dbReference type="EMBL" id="KAG9347173.1"/>
    </source>
</evidence>
<dbReference type="PANTHER" id="PTHR10353:SF68">
    <property type="entry name" value="BETA-KLOTHO"/>
    <property type="match status" value="1"/>
</dbReference>
<organism evidence="12 13">
    <name type="scientific">Albula glossodonta</name>
    <name type="common">roundjaw bonefish</name>
    <dbReference type="NCBI Taxonomy" id="121402"/>
    <lineage>
        <taxon>Eukaryota</taxon>
        <taxon>Metazoa</taxon>
        <taxon>Chordata</taxon>
        <taxon>Craniata</taxon>
        <taxon>Vertebrata</taxon>
        <taxon>Euteleostomi</taxon>
        <taxon>Actinopterygii</taxon>
        <taxon>Neopterygii</taxon>
        <taxon>Teleostei</taxon>
        <taxon>Albuliformes</taxon>
        <taxon>Albulidae</taxon>
        <taxon>Albula</taxon>
    </lineage>
</organism>
<keyword evidence="11" id="KW-0732">Signal</keyword>
<evidence type="ECO:0000256" key="7">
    <source>
        <dbReference type="ARBA" id="ARBA00023180"/>
    </source>
</evidence>
<name>A0A8T2P1B0_9TELE</name>
<evidence type="ECO:0000256" key="9">
    <source>
        <dbReference type="SAM" id="MobiDB-lite"/>
    </source>
</evidence>